<accession>B1ZSH4</accession>
<dbReference type="RefSeq" id="WP_012373369.1">
    <property type="nucleotide sequence ID" value="NC_010571.1"/>
</dbReference>
<dbReference type="Proteomes" id="UP000007013">
    <property type="component" value="Chromosome"/>
</dbReference>
<organism evidence="1 2">
    <name type="scientific">Opitutus terrae (strain DSM 11246 / JCM 15787 / PB90-1)</name>
    <dbReference type="NCBI Taxonomy" id="452637"/>
    <lineage>
        <taxon>Bacteria</taxon>
        <taxon>Pseudomonadati</taxon>
        <taxon>Verrucomicrobiota</taxon>
        <taxon>Opitutia</taxon>
        <taxon>Opitutales</taxon>
        <taxon>Opitutaceae</taxon>
        <taxon>Opitutus</taxon>
    </lineage>
</organism>
<dbReference type="KEGG" id="ote:Oter_0541"/>
<dbReference type="eggNOG" id="ENOG5033MRY">
    <property type="taxonomic scope" value="Bacteria"/>
</dbReference>
<evidence type="ECO:0000313" key="1">
    <source>
        <dbReference type="EMBL" id="ACB73831.1"/>
    </source>
</evidence>
<sequence length="324" mass="35861">MAEGDSEWETLVWGLENILAEYGISVAVHGAFEEAALTLTELEEFRKNPMACDCSADPREKWRRAMSLADLAEKVLLARTHSDFGALIPHLRLLGGLADLSQFSTTLKENQDNNKVFELYVAAMALHALTQCTVDHPEESDGTNPDVMGRFNGRTWAIACKAMHSTNPKTFCERVREGVDQIEASAAERGLVVVNMKNTFDHDALWPAKIIDGNYHLGGLRSVAHARELLLPIYQTLQAGVFEVYGSERSFYEHLFKGKKAASYVLLIFSTVCGFPGPAFMPVKTINCLCHGHDAEAEQLAEQLNMALHNKPHDPVVHGEEQPG</sequence>
<dbReference type="OrthoDB" id="8439394at2"/>
<name>B1ZSH4_OPITP</name>
<protein>
    <submittedName>
        <fullName evidence="1">Uncharacterized protein</fullName>
    </submittedName>
</protein>
<keyword evidence="2" id="KW-1185">Reference proteome</keyword>
<evidence type="ECO:0000313" key="2">
    <source>
        <dbReference type="Proteomes" id="UP000007013"/>
    </source>
</evidence>
<reference evidence="1 2" key="1">
    <citation type="journal article" date="2011" name="J. Bacteriol.">
        <title>Genome sequence of the verrucomicrobium Opitutus terrae PB90-1, an abundant inhabitant of rice paddy soil ecosystems.</title>
        <authorList>
            <person name="van Passel M.W."/>
            <person name="Kant R."/>
            <person name="Palva A."/>
            <person name="Copeland A."/>
            <person name="Lucas S."/>
            <person name="Lapidus A."/>
            <person name="Glavina del Rio T."/>
            <person name="Pitluck S."/>
            <person name="Goltsman E."/>
            <person name="Clum A."/>
            <person name="Sun H."/>
            <person name="Schmutz J."/>
            <person name="Larimer F.W."/>
            <person name="Land M.L."/>
            <person name="Hauser L."/>
            <person name="Kyrpides N."/>
            <person name="Mikhailova N."/>
            <person name="Richardson P.P."/>
            <person name="Janssen P.H."/>
            <person name="de Vos W.M."/>
            <person name="Smidt H."/>
        </authorList>
    </citation>
    <scope>NUCLEOTIDE SEQUENCE [LARGE SCALE GENOMIC DNA]</scope>
    <source>
        <strain evidence="2">DSM 11246 / JCM 15787 / PB90-1</strain>
    </source>
</reference>
<dbReference type="AlphaFoldDB" id="B1ZSH4"/>
<proteinExistence type="predicted"/>
<gene>
    <name evidence="1" type="ordered locus">Oter_0541</name>
</gene>
<dbReference type="EMBL" id="CP001032">
    <property type="protein sequence ID" value="ACB73831.1"/>
    <property type="molecule type" value="Genomic_DNA"/>
</dbReference>
<dbReference type="HOGENOM" id="CLU_879359_0_0_0"/>